<reference evidence="3 4" key="1">
    <citation type="submission" date="2020-02" db="EMBL/GenBank/DDBJ databases">
        <title>Albibacoteraceae fam. nov., the first described family within the subdivision 4 Verrucomicrobia.</title>
        <authorList>
            <person name="Xi F."/>
        </authorList>
    </citation>
    <scope>NUCLEOTIDE SEQUENCE [LARGE SCALE GENOMIC DNA]</scope>
    <source>
        <strain evidence="3 4">CK1056</strain>
    </source>
</reference>
<feature type="domain" description="Glycosyltransferase 2-like" evidence="2">
    <location>
        <begin position="8"/>
        <end position="180"/>
    </location>
</feature>
<dbReference type="InterPro" id="IPR029044">
    <property type="entry name" value="Nucleotide-diphossugar_trans"/>
</dbReference>
<dbReference type="Proteomes" id="UP000478417">
    <property type="component" value="Unassembled WGS sequence"/>
</dbReference>
<evidence type="ECO:0000256" key="1">
    <source>
        <dbReference type="SAM" id="Coils"/>
    </source>
</evidence>
<dbReference type="InterPro" id="IPR001173">
    <property type="entry name" value="Glyco_trans_2-like"/>
</dbReference>
<proteinExistence type="predicted"/>
<dbReference type="Gene3D" id="6.10.140.920">
    <property type="match status" value="1"/>
</dbReference>
<protein>
    <submittedName>
        <fullName evidence="3">Glycosyltransferase</fullName>
    </submittedName>
</protein>
<keyword evidence="4" id="KW-1185">Reference proteome</keyword>
<dbReference type="AlphaFoldDB" id="A0A6B2M1K8"/>
<keyword evidence="3" id="KW-0808">Transferase</keyword>
<feature type="coiled-coil region" evidence="1">
    <location>
        <begin position="1128"/>
        <end position="1190"/>
    </location>
</feature>
<name>A0A6B2M1K8_9BACT</name>
<dbReference type="SUPFAM" id="SSF53448">
    <property type="entry name" value="Nucleotide-diphospho-sugar transferases"/>
    <property type="match status" value="1"/>
</dbReference>
<dbReference type="PANTHER" id="PTHR43685:SF2">
    <property type="entry name" value="GLYCOSYLTRANSFERASE 2-LIKE DOMAIN-CONTAINING PROTEIN"/>
    <property type="match status" value="1"/>
</dbReference>
<dbReference type="GO" id="GO:0016740">
    <property type="term" value="F:transferase activity"/>
    <property type="evidence" value="ECO:0007669"/>
    <property type="project" value="UniProtKB-KW"/>
</dbReference>
<dbReference type="SUPFAM" id="SSF56784">
    <property type="entry name" value="HAD-like"/>
    <property type="match status" value="1"/>
</dbReference>
<feature type="coiled-coil region" evidence="1">
    <location>
        <begin position="1023"/>
        <end position="1099"/>
    </location>
</feature>
<evidence type="ECO:0000313" key="4">
    <source>
        <dbReference type="Proteomes" id="UP000478417"/>
    </source>
</evidence>
<dbReference type="Gene3D" id="3.40.50.1000">
    <property type="entry name" value="HAD superfamily/HAD-like"/>
    <property type="match status" value="1"/>
</dbReference>
<gene>
    <name evidence="3" type="ORF">G0Q06_07215</name>
</gene>
<dbReference type="InterPro" id="IPR050834">
    <property type="entry name" value="Glycosyltransf_2"/>
</dbReference>
<dbReference type="InterPro" id="IPR023214">
    <property type="entry name" value="HAD_sf"/>
</dbReference>
<evidence type="ECO:0000313" key="3">
    <source>
        <dbReference type="EMBL" id="NDV62232.1"/>
    </source>
</evidence>
<dbReference type="Pfam" id="PF00535">
    <property type="entry name" value="Glycos_transf_2"/>
    <property type="match status" value="1"/>
</dbReference>
<sequence length="1210" mass="139316">MTRSQVAIITRTKDRPVFLQRAMQSVLKQDFTDWVHVIVNDGGDPKLVDLLVEVHKEAYAGRVKVVHHAESKGMQNASNAGLAAVESTYAVIHDDDDSWYTDFLSKSVSFLEAKGPESPVQGVVTQTTQIMEEITLSGQIEELKRRPYYPFAFVNLGELRKRNIFAPIAFLYRKKAHEKIGLFRQEFDVLGDHDFNLRFLRHFEIGVIPTFHAYYHWRHGSHGNTVTRGREGHRQMLNRMKNTYYREALENPDVAVGDLEGVDFPEPDGTDPIPFKLRTEESKPPRPIPDFSKDFKFEILSLDVFDTVLKRRCHHPKDVFKFLEARAVSELGLPEKPYALAREQAEALARKEVRPEISTEVTLDEIYPFVAKLCGLKKKQTKDLMALELALEAEYLYGDPRWIEYYRKLKESGQRVIFVSDMYLKTDTMRKILEGCGFPDPEVYVSCDLQASKHEGALQEKVVEKLGVKPASILHVGDNFHSDYLKTVHAGWQAFHWSREFGYIPWYAEVDPYIHNSHDLLSPRIMGELARLGMLDETTGEDLITKLGREVAGPFYLAYLLWVIQEARKDGVRKLLLIGRDGYYWEKTLQILAKKENLEIEFTYLHASRKVFNFASFFTLDDTAIEFLSTPNPALRVKDFIDRTGLDSSAFTEFIKMAGFDDPEEVLTNEMGGRFLEDNYQAQLEKLFRLLRPELELMFAEDRAGTLNVLKEAGYNHEDCAFVDIGWNGSCIRPIGRLLGLDKPEQVKAYFFGTWREVLKGSDHLKIKSFFMHLSEPLDHFRLIRESVNLLESLNAAPFPTLMAFHTEGDEVVPHFSKYLKSGFSIDQQERLWKGAKVFLDTVLENGLPETGESGGHCYLFLVLNRLLREPSQQEVKTWGAILHSDGFGIEIYKPLVEAVTPDLTGDALMAAYRGSNWKRGFLSSLSDTQRQFVIERIEDDSPKSFEKLRADLEYKIRQADELWGEKERYKWQVDNLTQTLSKLEKTSNKLQSDLDYKTQQADKFWKEKEEYKWRAEHSGEIISRLEKTAEKLQGDLDWKTKQSDEFWAENERHKIEAQSLKEQLQMIAQDQEVRLSYIATLESQITELKEQIISAGTREKEFYTALSETRARLSDVETEHGRQSSYISTLEKSVESFERQVAELNEQIASAGIREDELNAVLSETQTHLSELESAHADLVAERDRLKALLLNRGKLLKVFFSGKIPEKD</sequence>
<dbReference type="InterPro" id="IPR036412">
    <property type="entry name" value="HAD-like_sf"/>
</dbReference>
<dbReference type="Gene3D" id="1.10.150.400">
    <property type="match status" value="1"/>
</dbReference>
<dbReference type="PANTHER" id="PTHR43685">
    <property type="entry name" value="GLYCOSYLTRANSFERASE"/>
    <property type="match status" value="1"/>
</dbReference>
<comment type="caution">
    <text evidence="3">The sequence shown here is derived from an EMBL/GenBank/DDBJ whole genome shotgun (WGS) entry which is preliminary data.</text>
</comment>
<dbReference type="Gene3D" id="3.90.550.10">
    <property type="entry name" value="Spore Coat Polysaccharide Biosynthesis Protein SpsA, Chain A"/>
    <property type="match status" value="1"/>
</dbReference>
<feature type="coiled-coil region" evidence="1">
    <location>
        <begin position="967"/>
        <end position="994"/>
    </location>
</feature>
<keyword evidence="1" id="KW-0175">Coiled coil</keyword>
<organism evidence="3 4">
    <name type="scientific">Oceanipulchritudo coccoides</name>
    <dbReference type="NCBI Taxonomy" id="2706888"/>
    <lineage>
        <taxon>Bacteria</taxon>
        <taxon>Pseudomonadati</taxon>
        <taxon>Verrucomicrobiota</taxon>
        <taxon>Opitutia</taxon>
        <taxon>Puniceicoccales</taxon>
        <taxon>Oceanipulchritudinaceae</taxon>
        <taxon>Oceanipulchritudo</taxon>
    </lineage>
</organism>
<accession>A0A6B2M1K8</accession>
<dbReference type="RefSeq" id="WP_163963950.1">
    <property type="nucleotide sequence ID" value="NZ_JAAGNX010000002.1"/>
</dbReference>
<evidence type="ECO:0000259" key="2">
    <source>
        <dbReference type="Pfam" id="PF00535"/>
    </source>
</evidence>
<dbReference type="EMBL" id="JAAGNX010000002">
    <property type="protein sequence ID" value="NDV62232.1"/>
    <property type="molecule type" value="Genomic_DNA"/>
</dbReference>